<accession>A0A7W9QCY6</accession>
<keyword evidence="1" id="KW-0812">Transmembrane</keyword>
<evidence type="ECO:0000313" key="2">
    <source>
        <dbReference type="EMBL" id="MBB5937991.1"/>
    </source>
</evidence>
<reference evidence="2 3" key="1">
    <citation type="submission" date="2020-08" db="EMBL/GenBank/DDBJ databases">
        <title>Genomic Encyclopedia of Type Strains, Phase III (KMG-III): the genomes of soil and plant-associated and newly described type strains.</title>
        <authorList>
            <person name="Whitman W."/>
        </authorList>
    </citation>
    <scope>NUCLEOTIDE SEQUENCE [LARGE SCALE GENOMIC DNA]</scope>
    <source>
        <strain evidence="2 3">CECT 8305</strain>
    </source>
</reference>
<keyword evidence="1" id="KW-0472">Membrane</keyword>
<keyword evidence="1" id="KW-1133">Transmembrane helix</keyword>
<sequence>MRELVGIAGIVIAIQGALGVCGRIVGEKPWGLLQQWFDIPTPGYVGIAVVGLVLALWGESARIARRKRV</sequence>
<name>A0A7W9QCY6_9ACTN</name>
<dbReference type="EMBL" id="JACHJL010000014">
    <property type="protein sequence ID" value="MBB5937991.1"/>
    <property type="molecule type" value="Genomic_DNA"/>
</dbReference>
<gene>
    <name evidence="2" type="ORF">FHS42_005075</name>
</gene>
<dbReference type="RefSeq" id="WP_184575420.1">
    <property type="nucleotide sequence ID" value="NZ_JACHJL010000014.1"/>
</dbReference>
<feature type="transmembrane region" description="Helical" evidence="1">
    <location>
        <begin position="43"/>
        <end position="64"/>
    </location>
</feature>
<keyword evidence="3" id="KW-1185">Reference proteome</keyword>
<evidence type="ECO:0000313" key="3">
    <source>
        <dbReference type="Proteomes" id="UP000588098"/>
    </source>
</evidence>
<organism evidence="2 3">
    <name type="scientific">Streptomyces zagrosensis</name>
    <dbReference type="NCBI Taxonomy" id="1042984"/>
    <lineage>
        <taxon>Bacteria</taxon>
        <taxon>Bacillati</taxon>
        <taxon>Actinomycetota</taxon>
        <taxon>Actinomycetes</taxon>
        <taxon>Kitasatosporales</taxon>
        <taxon>Streptomycetaceae</taxon>
        <taxon>Streptomyces</taxon>
    </lineage>
</organism>
<protein>
    <submittedName>
        <fullName evidence="2">Uncharacterized protein</fullName>
    </submittedName>
</protein>
<dbReference type="AlphaFoldDB" id="A0A7W9QCY6"/>
<dbReference type="Proteomes" id="UP000588098">
    <property type="component" value="Unassembled WGS sequence"/>
</dbReference>
<evidence type="ECO:0000256" key="1">
    <source>
        <dbReference type="SAM" id="Phobius"/>
    </source>
</evidence>
<proteinExistence type="predicted"/>
<comment type="caution">
    <text evidence="2">The sequence shown here is derived from an EMBL/GenBank/DDBJ whole genome shotgun (WGS) entry which is preliminary data.</text>
</comment>